<keyword evidence="1" id="KW-0597">Phosphoprotein</keyword>
<dbReference type="Proteomes" id="UP000825933">
    <property type="component" value="Unassembled WGS sequence"/>
</dbReference>
<keyword evidence="4" id="KW-1185">Reference proteome</keyword>
<evidence type="ECO:0000259" key="2">
    <source>
        <dbReference type="PROSITE" id="PS50110"/>
    </source>
</evidence>
<dbReference type="PANTHER" id="PTHR44520">
    <property type="entry name" value="RESPONSE REGULATOR RCP1-RELATED"/>
    <property type="match status" value="1"/>
</dbReference>
<dbReference type="Gene3D" id="3.40.50.2300">
    <property type="match status" value="1"/>
</dbReference>
<dbReference type="SMART" id="SM00448">
    <property type="entry name" value="REC"/>
    <property type="match status" value="1"/>
</dbReference>
<gene>
    <name evidence="3" type="ORF">K8N75_12265</name>
</gene>
<dbReference type="InterPro" id="IPR001789">
    <property type="entry name" value="Sig_transdc_resp-reg_receiver"/>
</dbReference>
<proteinExistence type="predicted"/>
<evidence type="ECO:0000313" key="4">
    <source>
        <dbReference type="Proteomes" id="UP000825933"/>
    </source>
</evidence>
<reference evidence="4" key="1">
    <citation type="journal article" date="2022" name="Microbiol. Resour. Announc.">
        <title>Draft Genome Sequence of a Methanogenic Archaeon from West Spitsbergen Permafrost.</title>
        <authorList>
            <person name="Trubitsyn V."/>
            <person name="Rivkina E."/>
            <person name="Shcherbakova V."/>
        </authorList>
    </citation>
    <scope>NUCLEOTIDE SEQUENCE [LARGE SCALE GENOMIC DNA]</scope>
    <source>
        <strain evidence="4">VT</strain>
    </source>
</reference>
<dbReference type="PROSITE" id="PS50110">
    <property type="entry name" value="RESPONSE_REGULATORY"/>
    <property type="match status" value="1"/>
</dbReference>
<dbReference type="PANTHER" id="PTHR44520:SF1">
    <property type="entry name" value="TWO-COMPONENT SYSTEM REGULATORY PROTEIN"/>
    <property type="match status" value="1"/>
</dbReference>
<dbReference type="EMBL" id="JAIOUQ010000016">
    <property type="protein sequence ID" value="MBZ2166810.1"/>
    <property type="molecule type" value="Genomic_DNA"/>
</dbReference>
<dbReference type="InterPro" id="IPR011006">
    <property type="entry name" value="CheY-like_superfamily"/>
</dbReference>
<evidence type="ECO:0000256" key="1">
    <source>
        <dbReference type="PROSITE-ProRule" id="PRU00169"/>
    </source>
</evidence>
<dbReference type="Pfam" id="PF00072">
    <property type="entry name" value="Response_reg"/>
    <property type="match status" value="1"/>
</dbReference>
<name>A0A8T5V032_9EURY</name>
<dbReference type="SUPFAM" id="SSF52172">
    <property type="entry name" value="CheY-like"/>
    <property type="match status" value="1"/>
</dbReference>
<accession>A0A8T5V032</accession>
<feature type="modified residue" description="4-aspartylphosphate" evidence="1">
    <location>
        <position position="68"/>
    </location>
</feature>
<evidence type="ECO:0000313" key="3">
    <source>
        <dbReference type="EMBL" id="MBZ2166810.1"/>
    </source>
</evidence>
<feature type="domain" description="Response regulatory" evidence="2">
    <location>
        <begin position="7"/>
        <end position="135"/>
    </location>
</feature>
<protein>
    <submittedName>
        <fullName evidence="3">Response regulator</fullName>
    </submittedName>
</protein>
<dbReference type="InterPro" id="IPR052893">
    <property type="entry name" value="TCS_response_regulator"/>
</dbReference>
<sequence length="153" mass="17453">MSLDEIEILLVEDNPTDAELTMRALKRKNLINKLVWVKDGAEALDFLFAKGKYSDRNMNDLPKLILLDLRMPKVDGLEVLHEIKADDRTKRIPVVVLTSSKEDRDIVESYKLGVNSYVSKPVEFDEFIDAVSTMGFYWILINKPPSEVSHGTD</sequence>
<organism evidence="3 4">
    <name type="scientific">Methanobacterium spitsbergense</name>
    <dbReference type="NCBI Taxonomy" id="2874285"/>
    <lineage>
        <taxon>Archaea</taxon>
        <taxon>Methanobacteriati</taxon>
        <taxon>Methanobacteriota</taxon>
        <taxon>Methanomada group</taxon>
        <taxon>Methanobacteria</taxon>
        <taxon>Methanobacteriales</taxon>
        <taxon>Methanobacteriaceae</taxon>
        <taxon>Methanobacterium</taxon>
    </lineage>
</organism>
<dbReference type="GO" id="GO:0000160">
    <property type="term" value="P:phosphorelay signal transduction system"/>
    <property type="evidence" value="ECO:0007669"/>
    <property type="project" value="InterPro"/>
</dbReference>
<comment type="caution">
    <text evidence="3">The sequence shown here is derived from an EMBL/GenBank/DDBJ whole genome shotgun (WGS) entry which is preliminary data.</text>
</comment>
<dbReference type="CDD" id="cd17557">
    <property type="entry name" value="REC_Rcp-like"/>
    <property type="match status" value="1"/>
</dbReference>
<dbReference type="AlphaFoldDB" id="A0A8T5V032"/>
<dbReference type="RefSeq" id="WP_048190779.1">
    <property type="nucleotide sequence ID" value="NZ_JAIOUQ010000016.1"/>
</dbReference>